<dbReference type="KEGG" id="slf:JEQ17_41185"/>
<accession>A0A7T7RFZ2</accession>
<dbReference type="Proteomes" id="UP000595636">
    <property type="component" value="Chromosome"/>
</dbReference>
<evidence type="ECO:0000313" key="2">
    <source>
        <dbReference type="EMBL" id="QQM45194.1"/>
    </source>
</evidence>
<dbReference type="RefSeq" id="WP_200400003.1">
    <property type="nucleotide sequence ID" value="NZ_CP066831.1"/>
</dbReference>
<feature type="region of interest" description="Disordered" evidence="1">
    <location>
        <begin position="1"/>
        <end position="134"/>
    </location>
</feature>
<protein>
    <recommendedName>
        <fullName evidence="4">Scaffolding protein</fullName>
    </recommendedName>
</protein>
<reference evidence="2 3" key="1">
    <citation type="submission" date="2020-12" db="EMBL/GenBank/DDBJ databases">
        <title>A novel species.</title>
        <authorList>
            <person name="Li K."/>
        </authorList>
    </citation>
    <scope>NUCLEOTIDE SEQUENCE [LARGE SCALE GENOMIC DNA]</scope>
    <source>
        <strain evidence="2 3">ZYC-3</strain>
    </source>
</reference>
<sequence>MAPKTLARSRIHQPGWAHPAWYGAGTFSPVFYADGDPVAEPDDVPEGEPEPQAEPEDDWTPPTREEWEAHQAKLKTASGEAAARRKFLRANGIDPKTGNKLNPDPEPDTEPAADPKDTQPQGPSPAEVKRQVERAVAEAKVEGLRAAKEMVSNVNSVLEELGWNGQRLGLVMQLANLDGLDSDDKEGILEEFDRVKGIFPEGFTPLKRTRNPANPSNGAGGSGQNGVTPAKIDAADKKPPAPEPKDWVEKLARQATRGA</sequence>
<evidence type="ECO:0000256" key="1">
    <source>
        <dbReference type="SAM" id="MobiDB-lite"/>
    </source>
</evidence>
<feature type="compositionally biased region" description="Acidic residues" evidence="1">
    <location>
        <begin position="37"/>
        <end position="59"/>
    </location>
</feature>
<dbReference type="AlphaFoldDB" id="A0A7T7RFZ2"/>
<proteinExistence type="predicted"/>
<evidence type="ECO:0008006" key="4">
    <source>
        <dbReference type="Google" id="ProtNLM"/>
    </source>
</evidence>
<evidence type="ECO:0000313" key="3">
    <source>
        <dbReference type="Proteomes" id="UP000595636"/>
    </source>
</evidence>
<feature type="region of interest" description="Disordered" evidence="1">
    <location>
        <begin position="202"/>
        <end position="259"/>
    </location>
</feature>
<feature type="compositionally biased region" description="Basic and acidic residues" evidence="1">
    <location>
        <begin position="233"/>
        <end position="252"/>
    </location>
</feature>
<gene>
    <name evidence="2" type="ORF">JEQ17_41185</name>
</gene>
<organism evidence="2 3">
    <name type="scientific">Streptomyces liliifuscus</name>
    <dbReference type="NCBI Taxonomy" id="2797636"/>
    <lineage>
        <taxon>Bacteria</taxon>
        <taxon>Bacillati</taxon>
        <taxon>Actinomycetota</taxon>
        <taxon>Actinomycetes</taxon>
        <taxon>Kitasatosporales</taxon>
        <taxon>Streptomycetaceae</taxon>
        <taxon>Streptomyces</taxon>
    </lineage>
</organism>
<dbReference type="EMBL" id="CP066831">
    <property type="protein sequence ID" value="QQM45194.1"/>
    <property type="molecule type" value="Genomic_DNA"/>
</dbReference>
<name>A0A7T7RFZ2_9ACTN</name>
<keyword evidence="3" id="KW-1185">Reference proteome</keyword>